<dbReference type="PANTHER" id="PTHR11122:SF13">
    <property type="entry name" value="GLUCOSE-6-PHOSPHATE 1-EPIMERASE"/>
    <property type="match status" value="1"/>
</dbReference>
<dbReference type="PANTHER" id="PTHR11122">
    <property type="entry name" value="APOSPORY-ASSOCIATED PROTEIN C-RELATED"/>
    <property type="match status" value="1"/>
</dbReference>
<accession>A0A2S3WAK2</accession>
<comment type="catalytic activity">
    <reaction evidence="1">
        <text>alpha-D-glucose 6-phosphate = beta-D-glucose 6-phosphate</text>
        <dbReference type="Rhea" id="RHEA:16249"/>
        <dbReference type="ChEBI" id="CHEBI:58225"/>
        <dbReference type="ChEBI" id="CHEBI:58247"/>
        <dbReference type="EC" id="5.1.3.15"/>
    </reaction>
</comment>
<dbReference type="SUPFAM" id="SSF74650">
    <property type="entry name" value="Galactose mutarotase-like"/>
    <property type="match status" value="1"/>
</dbReference>
<evidence type="ECO:0000256" key="2">
    <source>
        <dbReference type="ARBA" id="ARBA00005866"/>
    </source>
</evidence>
<dbReference type="GO" id="GO:0047938">
    <property type="term" value="F:glucose-6-phosphate 1-epimerase activity"/>
    <property type="evidence" value="ECO:0007669"/>
    <property type="project" value="UniProtKB-UniRule"/>
</dbReference>
<name>A0A2S3WAK2_PSEPU</name>
<gene>
    <name evidence="5" type="ORF">BGP80_08320</name>
</gene>
<reference evidence="5 6" key="2">
    <citation type="submission" date="2018-03" db="EMBL/GenBank/DDBJ databases">
        <title>Draft genome of Pseudomonas putida strain KT-27.</title>
        <authorList>
            <person name="Yoshizawa S."/>
            <person name="Khan N.H."/>
            <person name="Nishimura M."/>
            <person name="Chiura H.X."/>
            <person name="Ogura Y."/>
            <person name="Hayashi T."/>
            <person name="Kogure K."/>
        </authorList>
    </citation>
    <scope>NUCLEOTIDE SEQUENCE [LARGE SCALE GENOMIC DNA]</scope>
    <source>
        <strain evidence="5 6">KT-27</strain>
    </source>
</reference>
<dbReference type="InterPro" id="IPR011013">
    <property type="entry name" value="Gal_mutarotase_sf_dom"/>
</dbReference>
<organism evidence="5 6">
    <name type="scientific">Pseudomonas putida</name>
    <name type="common">Arthrobacter siderocapsulatus</name>
    <dbReference type="NCBI Taxonomy" id="303"/>
    <lineage>
        <taxon>Bacteria</taxon>
        <taxon>Pseudomonadati</taxon>
        <taxon>Pseudomonadota</taxon>
        <taxon>Gammaproteobacteria</taxon>
        <taxon>Pseudomonadales</taxon>
        <taxon>Pseudomonadaceae</taxon>
        <taxon>Pseudomonas</taxon>
    </lineage>
</organism>
<dbReference type="InterPro" id="IPR008183">
    <property type="entry name" value="Aldose_1/G6P_1-epimerase"/>
</dbReference>
<dbReference type="Proteomes" id="UP000237194">
    <property type="component" value="Unassembled WGS sequence"/>
</dbReference>
<dbReference type="AlphaFoldDB" id="A0A2S3WAK2"/>
<proteinExistence type="inferred from homology"/>
<protein>
    <recommendedName>
        <fullName evidence="4">Putative glucose-6-phosphate 1-epimerase</fullName>
        <ecNumber evidence="4">5.1.3.15</ecNumber>
    </recommendedName>
</protein>
<dbReference type="InterPro" id="IPR014718">
    <property type="entry name" value="GH-type_carb-bd"/>
</dbReference>
<dbReference type="EMBL" id="MIND01000018">
    <property type="protein sequence ID" value="POF87972.1"/>
    <property type="molecule type" value="Genomic_DNA"/>
</dbReference>
<reference evidence="5 6" key="1">
    <citation type="submission" date="2016-08" db="EMBL/GenBank/DDBJ databases">
        <authorList>
            <person name="Seilhamer J.J."/>
        </authorList>
    </citation>
    <scope>NUCLEOTIDE SEQUENCE [LARGE SCALE GENOMIC DNA]</scope>
    <source>
        <strain evidence="5 6">KT-27</strain>
    </source>
</reference>
<dbReference type="Gene3D" id="2.70.98.10">
    <property type="match status" value="1"/>
</dbReference>
<comment type="similarity">
    <text evidence="2 4">Belongs to the glucose-6-phosphate 1-epimerase family.</text>
</comment>
<dbReference type="EC" id="5.1.3.15" evidence="4"/>
<evidence type="ECO:0000256" key="4">
    <source>
        <dbReference type="PIRNR" id="PIRNR016020"/>
    </source>
</evidence>
<dbReference type="GO" id="GO:0005975">
    <property type="term" value="P:carbohydrate metabolic process"/>
    <property type="evidence" value="ECO:0007669"/>
    <property type="project" value="InterPro"/>
</dbReference>
<evidence type="ECO:0000313" key="5">
    <source>
        <dbReference type="EMBL" id="POF87972.1"/>
    </source>
</evidence>
<evidence type="ECO:0000256" key="1">
    <source>
        <dbReference type="ARBA" id="ARBA00001096"/>
    </source>
</evidence>
<dbReference type="GO" id="GO:0030246">
    <property type="term" value="F:carbohydrate binding"/>
    <property type="evidence" value="ECO:0007669"/>
    <property type="project" value="UniProtKB-UniRule"/>
</dbReference>
<comment type="caution">
    <text evidence="5">The sequence shown here is derived from an EMBL/GenBank/DDBJ whole genome shotgun (WGS) entry which is preliminary data.</text>
</comment>
<dbReference type="InterPro" id="IPR025532">
    <property type="entry name" value="G6P_1-epimerase"/>
</dbReference>
<dbReference type="CDD" id="cd09020">
    <property type="entry name" value="D-hex-6-P-epi_like"/>
    <property type="match status" value="1"/>
</dbReference>
<evidence type="ECO:0000313" key="6">
    <source>
        <dbReference type="Proteomes" id="UP000237194"/>
    </source>
</evidence>
<sequence>MPEHPLHCLFTPQRPRPVFEWERHQQRDVLIIDHPHCQAVFSRQGAQLLHFQPSGERPWLWCAEQWPQVGAIRGGVPVCWPWYGRHPSEDLWPTHGWARLLDWKLLSSTSDDDGVTLVWQLQLCEWQVDLHARLGKNMELKLSTVHQDSETCQLSHALLAYWRISDVAKIALSGLENIEGYDQLSRQSCRQKGALKVGGGCQRVYPGTSSVQLHDPTWDRELCIDTGDSDDTVVWHPGSRPLMGVSGRESQRFVCVEAASGSTAGLSLAPGEQAHLSLQAHRLN</sequence>
<dbReference type="RefSeq" id="WP_103436230.1">
    <property type="nucleotide sequence ID" value="NZ_MIND01000018.1"/>
</dbReference>
<evidence type="ECO:0000256" key="3">
    <source>
        <dbReference type="ARBA" id="ARBA00023235"/>
    </source>
</evidence>
<dbReference type="PIRSF" id="PIRSF016020">
    <property type="entry name" value="PHexose_mutarotase"/>
    <property type="match status" value="1"/>
</dbReference>
<keyword evidence="3 4" id="KW-0413">Isomerase</keyword>
<dbReference type="Pfam" id="PF01263">
    <property type="entry name" value="Aldose_epim"/>
    <property type="match status" value="1"/>
</dbReference>